<dbReference type="GO" id="GO:0016787">
    <property type="term" value="F:hydrolase activity"/>
    <property type="evidence" value="ECO:0007669"/>
    <property type="project" value="UniProtKB-KW"/>
</dbReference>
<evidence type="ECO:0000313" key="5">
    <source>
        <dbReference type="Proteomes" id="UP000198994"/>
    </source>
</evidence>
<keyword evidence="1" id="KW-0472">Membrane</keyword>
<dbReference type="RefSeq" id="WP_089963726.1">
    <property type="nucleotide sequence ID" value="NZ_FNAV01000025.1"/>
</dbReference>
<reference evidence="5" key="1">
    <citation type="submission" date="2016-10" db="EMBL/GenBank/DDBJ databases">
        <authorList>
            <person name="Varghese N."/>
            <person name="Submissions S."/>
        </authorList>
    </citation>
    <scope>NUCLEOTIDE SEQUENCE [LARGE SCALE GENOMIC DNA]</scope>
    <source>
        <strain evidence="5">DSM 10146</strain>
    </source>
</reference>
<dbReference type="PANTHER" id="PTHR23028:SF53">
    <property type="entry name" value="ACYL_TRANSF_3 DOMAIN-CONTAINING PROTEIN"/>
    <property type="match status" value="1"/>
</dbReference>
<dbReference type="OrthoDB" id="9796461at2"/>
<evidence type="ECO:0000313" key="4">
    <source>
        <dbReference type="EMBL" id="SDF50383.1"/>
    </source>
</evidence>
<organism evidence="4 5">
    <name type="scientific">Salipiger thiooxidans</name>
    <dbReference type="NCBI Taxonomy" id="282683"/>
    <lineage>
        <taxon>Bacteria</taxon>
        <taxon>Pseudomonadati</taxon>
        <taxon>Pseudomonadota</taxon>
        <taxon>Alphaproteobacteria</taxon>
        <taxon>Rhodobacterales</taxon>
        <taxon>Roseobacteraceae</taxon>
        <taxon>Salipiger</taxon>
    </lineage>
</organism>
<dbReference type="Pfam" id="PF19040">
    <property type="entry name" value="SGNH"/>
    <property type="match status" value="1"/>
</dbReference>
<feature type="domain" description="Acyltransferase 3" evidence="2">
    <location>
        <begin position="10"/>
        <end position="330"/>
    </location>
</feature>
<dbReference type="PANTHER" id="PTHR23028">
    <property type="entry name" value="ACETYLTRANSFERASE"/>
    <property type="match status" value="1"/>
</dbReference>
<dbReference type="AlphaFoldDB" id="A0A1G7LLU1"/>
<feature type="transmembrane region" description="Helical" evidence="1">
    <location>
        <begin position="220"/>
        <end position="240"/>
    </location>
</feature>
<dbReference type="GO" id="GO:0009103">
    <property type="term" value="P:lipopolysaccharide biosynthetic process"/>
    <property type="evidence" value="ECO:0007669"/>
    <property type="project" value="TreeGrafter"/>
</dbReference>
<keyword evidence="4" id="KW-0012">Acyltransferase</keyword>
<feature type="transmembrane region" description="Helical" evidence="1">
    <location>
        <begin position="312"/>
        <end position="332"/>
    </location>
</feature>
<feature type="transmembrane region" description="Helical" evidence="1">
    <location>
        <begin position="138"/>
        <end position="159"/>
    </location>
</feature>
<gene>
    <name evidence="4" type="ORF">SAMN04488105_1258</name>
</gene>
<dbReference type="SUPFAM" id="SSF52266">
    <property type="entry name" value="SGNH hydrolase"/>
    <property type="match status" value="1"/>
</dbReference>
<feature type="transmembrane region" description="Helical" evidence="1">
    <location>
        <begin position="105"/>
        <end position="126"/>
    </location>
</feature>
<keyword evidence="5" id="KW-1185">Reference proteome</keyword>
<feature type="transmembrane region" description="Helical" evidence="1">
    <location>
        <begin position="75"/>
        <end position="99"/>
    </location>
</feature>
<dbReference type="GO" id="GO:0016747">
    <property type="term" value="F:acyltransferase activity, transferring groups other than amino-acyl groups"/>
    <property type="evidence" value="ECO:0007669"/>
    <property type="project" value="InterPro"/>
</dbReference>
<keyword evidence="1" id="KW-1133">Transmembrane helix</keyword>
<keyword evidence="1" id="KW-0812">Transmembrane</keyword>
<name>A0A1G7LLU1_9RHOB</name>
<protein>
    <submittedName>
        <fullName evidence="4">Peptidoglycan/LPS O-acetylase OafA/YrhL, contains acyltransferase and SGNH-hydrolase domains</fullName>
    </submittedName>
</protein>
<accession>A0A1G7LLU1</accession>
<dbReference type="GO" id="GO:0016020">
    <property type="term" value="C:membrane"/>
    <property type="evidence" value="ECO:0007669"/>
    <property type="project" value="TreeGrafter"/>
</dbReference>
<evidence type="ECO:0000256" key="1">
    <source>
        <dbReference type="SAM" id="Phobius"/>
    </source>
</evidence>
<feature type="transmembrane region" description="Helical" evidence="1">
    <location>
        <begin position="34"/>
        <end position="54"/>
    </location>
</feature>
<dbReference type="Proteomes" id="UP000198994">
    <property type="component" value="Unassembled WGS sequence"/>
</dbReference>
<dbReference type="Pfam" id="PF01757">
    <property type="entry name" value="Acyl_transf_3"/>
    <property type="match status" value="1"/>
</dbReference>
<keyword evidence="4" id="KW-0808">Transferase</keyword>
<dbReference type="InterPro" id="IPR043968">
    <property type="entry name" value="SGNH"/>
</dbReference>
<feature type="transmembrane region" description="Helical" evidence="1">
    <location>
        <begin position="165"/>
        <end position="185"/>
    </location>
</feature>
<feature type="transmembrane region" description="Helical" evidence="1">
    <location>
        <begin position="246"/>
        <end position="265"/>
    </location>
</feature>
<dbReference type="EMBL" id="FNAV01000025">
    <property type="protein sequence ID" value="SDF50383.1"/>
    <property type="molecule type" value="Genomic_DNA"/>
</dbReference>
<dbReference type="InterPro" id="IPR050879">
    <property type="entry name" value="Acyltransferase_3"/>
</dbReference>
<feature type="transmembrane region" description="Helical" evidence="1">
    <location>
        <begin position="286"/>
        <end position="306"/>
    </location>
</feature>
<evidence type="ECO:0000259" key="3">
    <source>
        <dbReference type="Pfam" id="PF19040"/>
    </source>
</evidence>
<feature type="transmembrane region" description="Helical" evidence="1">
    <location>
        <begin position="344"/>
        <end position="367"/>
    </location>
</feature>
<feature type="domain" description="SGNH" evidence="3">
    <location>
        <begin position="428"/>
        <end position="640"/>
    </location>
</feature>
<proteinExistence type="predicted"/>
<keyword evidence="4" id="KW-0378">Hydrolase</keyword>
<sequence length="654" mass="72426">MPAIRYQPHVDGLRTLAVLPVIAFHLDKALLPGGFLGVDVFFVISGYLITSILLREMEAGSFSFMEFWARRIRRILPVVGTMVIVTLLAFALLGFPVTLVEHAQAGLSALLMVANIYIPMHFGSYWGTSAEDVPFLHMWSLAVEEQFYLFFPGLLFLILRFRPRWVTPAIVLAMIASFAAFLWLLQSRPTVAFYMFPTRAWELGAGCLLASMRLTLRSRALSEVMTGLGIALIVFSYVSMPAGSQVSVPQAVCAVVGAAFIIRGGQNSRIAKALLSNRPMVGIGKLSYSLYIWHWPVIVLADEIGLASDRPAPHWLLLVIIFVLSLASYYLVEGPVRRARAPLALPLAFPSAGVLACLLVVGLWSMVPANPTGYERIAYAGPYYDLSPVQPMDDRQTQLKRVGQDIRTRPEDRAPLYKDGGLLLDYGSGPKIMIMGDSHSLMWAPVLDRLSEENGFSLFVSGMSGDLPFADFTNPSLLRGNERATGQQRREIAAARRERVETWHPDLVIISTRNLPSDEVLQDFAAYFENRGIPLLFTSQPPVMLYGNNGAHHFLSYVSRFRDITPASLVEVRVSDEHLVKSAQRRAILEACKTCHFFNVSEFLEGHTGHSLLAEHGIINYYDDDHLSIDGGNAIAPALLQAIQNILQGLPDPV</sequence>
<dbReference type="STRING" id="282683.SAMN04488105_1258"/>
<dbReference type="InterPro" id="IPR002656">
    <property type="entry name" value="Acyl_transf_3_dom"/>
</dbReference>
<evidence type="ECO:0000259" key="2">
    <source>
        <dbReference type="Pfam" id="PF01757"/>
    </source>
</evidence>